<dbReference type="HOGENOM" id="CLU_1528820_0_0_1"/>
<organism evidence="1 2">
    <name type="scientific">Serendipita vermifera MAFF 305830</name>
    <dbReference type="NCBI Taxonomy" id="933852"/>
    <lineage>
        <taxon>Eukaryota</taxon>
        <taxon>Fungi</taxon>
        <taxon>Dikarya</taxon>
        <taxon>Basidiomycota</taxon>
        <taxon>Agaricomycotina</taxon>
        <taxon>Agaricomycetes</taxon>
        <taxon>Sebacinales</taxon>
        <taxon>Serendipitaceae</taxon>
        <taxon>Serendipita</taxon>
    </lineage>
</organism>
<evidence type="ECO:0000313" key="1">
    <source>
        <dbReference type="EMBL" id="KIM24784.1"/>
    </source>
</evidence>
<dbReference type="EMBL" id="KN824320">
    <property type="protein sequence ID" value="KIM24784.1"/>
    <property type="molecule type" value="Genomic_DNA"/>
</dbReference>
<proteinExistence type="predicted"/>
<evidence type="ECO:0000313" key="2">
    <source>
        <dbReference type="Proteomes" id="UP000054097"/>
    </source>
</evidence>
<feature type="non-terminal residue" evidence="1">
    <location>
        <position position="176"/>
    </location>
</feature>
<dbReference type="AlphaFoldDB" id="A0A0C3AXS7"/>
<keyword evidence="2" id="KW-1185">Reference proteome</keyword>
<protein>
    <submittedName>
        <fullName evidence="1">Uncharacterized protein</fullName>
    </submittedName>
</protein>
<gene>
    <name evidence="1" type="ORF">M408DRAFT_331603</name>
</gene>
<reference evidence="2" key="2">
    <citation type="submission" date="2015-01" db="EMBL/GenBank/DDBJ databases">
        <title>Evolutionary Origins and Diversification of the Mycorrhizal Mutualists.</title>
        <authorList>
            <consortium name="DOE Joint Genome Institute"/>
            <consortium name="Mycorrhizal Genomics Consortium"/>
            <person name="Kohler A."/>
            <person name="Kuo A."/>
            <person name="Nagy L.G."/>
            <person name="Floudas D."/>
            <person name="Copeland A."/>
            <person name="Barry K.W."/>
            <person name="Cichocki N."/>
            <person name="Veneault-Fourrey C."/>
            <person name="LaButti K."/>
            <person name="Lindquist E.A."/>
            <person name="Lipzen A."/>
            <person name="Lundell T."/>
            <person name="Morin E."/>
            <person name="Murat C."/>
            <person name="Riley R."/>
            <person name="Ohm R."/>
            <person name="Sun H."/>
            <person name="Tunlid A."/>
            <person name="Henrissat B."/>
            <person name="Grigoriev I.V."/>
            <person name="Hibbett D.S."/>
            <person name="Martin F."/>
        </authorList>
    </citation>
    <scope>NUCLEOTIDE SEQUENCE [LARGE SCALE GENOMIC DNA]</scope>
    <source>
        <strain evidence="2">MAFF 305830</strain>
    </source>
</reference>
<sequence length="176" mass="19927">MLKQLLLQFLAFGEPQYDRRDYASLTIQTPLKPLLATCASTRHTTRDDYVCREAEEVGRYGREQVVSLDIMPDVCGVPKTASSDCIDSWETITEWWGHSGYNLFELLRETILGDGAAWKDVVVTGDWMQVKKTLDCLGNIEPAHTNTTTLSINVKRPRNCSSPYDYVDVYIPTKAD</sequence>
<name>A0A0C3AXS7_SERVB</name>
<accession>A0A0C3AXS7</accession>
<reference evidence="1 2" key="1">
    <citation type="submission" date="2014-04" db="EMBL/GenBank/DDBJ databases">
        <authorList>
            <consortium name="DOE Joint Genome Institute"/>
            <person name="Kuo A."/>
            <person name="Zuccaro A."/>
            <person name="Kohler A."/>
            <person name="Nagy L.G."/>
            <person name="Floudas D."/>
            <person name="Copeland A."/>
            <person name="Barry K.W."/>
            <person name="Cichocki N."/>
            <person name="Veneault-Fourrey C."/>
            <person name="LaButti K."/>
            <person name="Lindquist E.A."/>
            <person name="Lipzen A."/>
            <person name="Lundell T."/>
            <person name="Morin E."/>
            <person name="Murat C."/>
            <person name="Sun H."/>
            <person name="Tunlid A."/>
            <person name="Henrissat B."/>
            <person name="Grigoriev I.V."/>
            <person name="Hibbett D.S."/>
            <person name="Martin F."/>
            <person name="Nordberg H.P."/>
            <person name="Cantor M.N."/>
            <person name="Hua S.X."/>
        </authorList>
    </citation>
    <scope>NUCLEOTIDE SEQUENCE [LARGE SCALE GENOMIC DNA]</scope>
    <source>
        <strain evidence="1 2">MAFF 305830</strain>
    </source>
</reference>
<dbReference type="Proteomes" id="UP000054097">
    <property type="component" value="Unassembled WGS sequence"/>
</dbReference>